<gene>
    <name evidence="2" type="ORF">SBA_ch1_05930</name>
</gene>
<dbReference type="RefSeq" id="WP_261935842.1">
    <property type="nucleotide sequence ID" value="NZ_AP018817.1"/>
</dbReference>
<evidence type="ECO:0000313" key="3">
    <source>
        <dbReference type="Proteomes" id="UP001059971"/>
    </source>
</evidence>
<reference evidence="2" key="1">
    <citation type="submission" date="2018-07" db="EMBL/GenBank/DDBJ databases">
        <title>Complete genome sequence of Sphingomonas bisphenolicum strain AO1, a bisphenol A degradative bacterium isolated from Japanese farm field.</title>
        <authorList>
            <person name="Murakami M."/>
            <person name="Koh M."/>
            <person name="Koba S."/>
            <person name="Matsumura Y."/>
        </authorList>
    </citation>
    <scope>NUCLEOTIDE SEQUENCE</scope>
    <source>
        <strain evidence="2">AO1</strain>
    </source>
</reference>
<name>A0ABN5W7V8_9SPHN</name>
<keyword evidence="3" id="KW-1185">Reference proteome</keyword>
<dbReference type="Proteomes" id="UP001059971">
    <property type="component" value="Chromosome 1"/>
</dbReference>
<evidence type="ECO:0000313" key="2">
    <source>
        <dbReference type="EMBL" id="BBF68393.1"/>
    </source>
</evidence>
<sequence length="313" mass="33904">MFSSLRLRLLLQLSPHIALRQIAARIPLVLMLAATACSSADQQALENIIRARAINPAKVEISEAIIYRDKNDARMACLMVTDYNQWGEALPTTRVNAWYIFKSQSWHFDNFWEIRDGLTCEKYVAADSKDGAGTGSQASSAEPTPMPMPPATNAPAPTIATTDQLIDGCYHLDSCTYSRALEVETVKEQGGDRLLRALIENGEVSDAAGSPDDLQRIRWSGASSTIYAFCSARSPAIIWSNGGPYMAEEFDFAGGGIPGAQQNNANIYQALCHGIYDNSLSDRAASLGYRPLAETGGRGQFIVASPEALFAGN</sequence>
<dbReference type="EMBL" id="AP018817">
    <property type="protein sequence ID" value="BBF68393.1"/>
    <property type="molecule type" value="Genomic_DNA"/>
</dbReference>
<protein>
    <recommendedName>
        <fullName evidence="4">Lipoprotein</fullName>
    </recommendedName>
</protein>
<accession>A0ABN5W7V8</accession>
<evidence type="ECO:0000256" key="1">
    <source>
        <dbReference type="SAM" id="MobiDB-lite"/>
    </source>
</evidence>
<proteinExistence type="predicted"/>
<feature type="region of interest" description="Disordered" evidence="1">
    <location>
        <begin position="130"/>
        <end position="158"/>
    </location>
</feature>
<organism evidence="2 3">
    <name type="scientific">Sphingomonas bisphenolicum</name>
    <dbReference type="NCBI Taxonomy" id="296544"/>
    <lineage>
        <taxon>Bacteria</taxon>
        <taxon>Pseudomonadati</taxon>
        <taxon>Pseudomonadota</taxon>
        <taxon>Alphaproteobacteria</taxon>
        <taxon>Sphingomonadales</taxon>
        <taxon>Sphingomonadaceae</taxon>
        <taxon>Sphingomonas</taxon>
    </lineage>
</organism>
<evidence type="ECO:0008006" key="4">
    <source>
        <dbReference type="Google" id="ProtNLM"/>
    </source>
</evidence>